<keyword evidence="6" id="KW-0479">Metal-binding</keyword>
<dbReference type="GO" id="GO:0016740">
    <property type="term" value="F:transferase activity"/>
    <property type="evidence" value="ECO:0007669"/>
    <property type="project" value="UniProtKB-KW"/>
</dbReference>
<dbReference type="AlphaFoldDB" id="A0A9X1NGI9"/>
<gene>
    <name evidence="11" type="ORF">LR394_27735</name>
</gene>
<evidence type="ECO:0000256" key="7">
    <source>
        <dbReference type="ARBA" id="ARBA00022827"/>
    </source>
</evidence>
<accession>A0A9X1NGI9</accession>
<dbReference type="EMBL" id="JAJOMB010000017">
    <property type="protein sequence ID" value="MCD5314702.1"/>
    <property type="molecule type" value="Genomic_DNA"/>
</dbReference>
<dbReference type="PANTHER" id="PTHR30040">
    <property type="entry name" value="THIAMINE BIOSYNTHESIS LIPOPROTEIN APBE"/>
    <property type="match status" value="1"/>
</dbReference>
<evidence type="ECO:0000256" key="1">
    <source>
        <dbReference type="ARBA" id="ARBA00001946"/>
    </source>
</evidence>
<keyword evidence="4" id="KW-0285">Flavoprotein</keyword>
<comment type="catalytic activity">
    <reaction evidence="10">
        <text>L-threonyl-[protein] + FAD = FMN-L-threonyl-[protein] + AMP + H(+)</text>
        <dbReference type="Rhea" id="RHEA:36847"/>
        <dbReference type="Rhea" id="RHEA-COMP:11060"/>
        <dbReference type="Rhea" id="RHEA-COMP:11061"/>
        <dbReference type="ChEBI" id="CHEBI:15378"/>
        <dbReference type="ChEBI" id="CHEBI:30013"/>
        <dbReference type="ChEBI" id="CHEBI:57692"/>
        <dbReference type="ChEBI" id="CHEBI:74257"/>
        <dbReference type="ChEBI" id="CHEBI:456215"/>
        <dbReference type="EC" id="2.7.1.180"/>
    </reaction>
</comment>
<comment type="cofactor">
    <cofactor evidence="1">
        <name>Mg(2+)</name>
        <dbReference type="ChEBI" id="CHEBI:18420"/>
    </cofactor>
</comment>
<reference evidence="11" key="1">
    <citation type="submission" date="2021-11" db="EMBL/GenBank/DDBJ databases">
        <title>Streptomyces corallinus and Kineosporia corallina sp. nov., two new coral-derived marine actinobacteria.</title>
        <authorList>
            <person name="Buangrab K."/>
            <person name="Sutthacheep M."/>
            <person name="Yeemin T."/>
            <person name="Harunari E."/>
            <person name="Igarashi Y."/>
            <person name="Sripreechasak P."/>
            <person name="Kanchanasin P."/>
            <person name="Tanasupawat S."/>
            <person name="Phongsopitanun W."/>
        </authorList>
    </citation>
    <scope>NUCLEOTIDE SEQUENCE</scope>
    <source>
        <strain evidence="11">JCM 31032</strain>
    </source>
</reference>
<dbReference type="Pfam" id="PF02424">
    <property type="entry name" value="ApbE"/>
    <property type="match status" value="1"/>
</dbReference>
<keyword evidence="5 11" id="KW-0808">Transferase</keyword>
<evidence type="ECO:0000256" key="5">
    <source>
        <dbReference type="ARBA" id="ARBA00022679"/>
    </source>
</evidence>
<organism evidence="11 12">
    <name type="scientific">Kineosporia babensis</name>
    <dbReference type="NCBI Taxonomy" id="499548"/>
    <lineage>
        <taxon>Bacteria</taxon>
        <taxon>Bacillati</taxon>
        <taxon>Actinomycetota</taxon>
        <taxon>Actinomycetes</taxon>
        <taxon>Kineosporiales</taxon>
        <taxon>Kineosporiaceae</taxon>
        <taxon>Kineosporia</taxon>
    </lineage>
</organism>
<keyword evidence="7" id="KW-0274">FAD</keyword>
<sequence>MAITDLVAPGLLPMQRTRTSGARSASWPAWGTTASVTVDDPAALNVARRIVARQFAAAEKAAARFRKDAELHKLYRAAGRPVTISPLLAELVAAALRVAERTDGDVDPTVGAAMTWADSRGRDRSALPVCGSRTTRSRPVPGWEQVRLEGRKLQVPAGTTLDLSATAKAAICDRAAARVHERVDAGVLVQLGGNVASAGPAPAEGWRVRIEDRPYGEVYLDPGSALATSRSGVRPGHRRDPRVSQLIDPHTGELPLPVWRMVSAIGFSALEASAYTTASLVRGTRARTWLTQLWVPARLVTTAEDELLAGNWEAHTVALKDL</sequence>
<evidence type="ECO:0000256" key="9">
    <source>
        <dbReference type="ARBA" id="ARBA00031306"/>
    </source>
</evidence>
<evidence type="ECO:0000313" key="12">
    <source>
        <dbReference type="Proteomes" id="UP001138997"/>
    </source>
</evidence>
<dbReference type="EC" id="2.7.1.180" evidence="2"/>
<evidence type="ECO:0000313" key="11">
    <source>
        <dbReference type="EMBL" id="MCD5314702.1"/>
    </source>
</evidence>
<dbReference type="InterPro" id="IPR024932">
    <property type="entry name" value="ApbE"/>
</dbReference>
<comment type="caution">
    <text evidence="11">The sequence shown here is derived from an EMBL/GenBank/DDBJ whole genome shotgun (WGS) entry which is preliminary data.</text>
</comment>
<protein>
    <recommendedName>
        <fullName evidence="3">FAD:protein FMN transferase</fullName>
        <ecNumber evidence="2">2.7.1.180</ecNumber>
    </recommendedName>
    <alternativeName>
        <fullName evidence="9">Flavin transferase</fullName>
    </alternativeName>
</protein>
<dbReference type="Proteomes" id="UP001138997">
    <property type="component" value="Unassembled WGS sequence"/>
</dbReference>
<name>A0A9X1NGI9_9ACTN</name>
<dbReference type="RefSeq" id="WP_231447456.1">
    <property type="nucleotide sequence ID" value="NZ_JAJOMB010000017.1"/>
</dbReference>
<evidence type="ECO:0000256" key="4">
    <source>
        <dbReference type="ARBA" id="ARBA00022630"/>
    </source>
</evidence>
<keyword evidence="12" id="KW-1185">Reference proteome</keyword>
<evidence type="ECO:0000256" key="10">
    <source>
        <dbReference type="ARBA" id="ARBA00048540"/>
    </source>
</evidence>
<keyword evidence="8" id="KW-0460">Magnesium</keyword>
<proteinExistence type="predicted"/>
<dbReference type="InterPro" id="IPR003374">
    <property type="entry name" value="ApbE-like_sf"/>
</dbReference>
<evidence type="ECO:0000256" key="3">
    <source>
        <dbReference type="ARBA" id="ARBA00016337"/>
    </source>
</evidence>
<dbReference type="PANTHER" id="PTHR30040:SF2">
    <property type="entry name" value="FAD:PROTEIN FMN TRANSFERASE"/>
    <property type="match status" value="1"/>
</dbReference>
<evidence type="ECO:0000256" key="6">
    <source>
        <dbReference type="ARBA" id="ARBA00022723"/>
    </source>
</evidence>
<evidence type="ECO:0000256" key="8">
    <source>
        <dbReference type="ARBA" id="ARBA00022842"/>
    </source>
</evidence>
<dbReference type="GO" id="GO:0046872">
    <property type="term" value="F:metal ion binding"/>
    <property type="evidence" value="ECO:0007669"/>
    <property type="project" value="UniProtKB-KW"/>
</dbReference>
<evidence type="ECO:0000256" key="2">
    <source>
        <dbReference type="ARBA" id="ARBA00011955"/>
    </source>
</evidence>
<dbReference type="Gene3D" id="3.10.520.10">
    <property type="entry name" value="ApbE-like domains"/>
    <property type="match status" value="1"/>
</dbReference>
<dbReference type="SUPFAM" id="SSF143631">
    <property type="entry name" value="ApbE-like"/>
    <property type="match status" value="1"/>
</dbReference>